<keyword evidence="3" id="KW-1185">Reference proteome</keyword>
<proteinExistence type="predicted"/>
<protein>
    <submittedName>
        <fullName evidence="2">Uncharacterized protein</fullName>
    </submittedName>
</protein>
<reference evidence="2 3" key="1">
    <citation type="submission" date="2021-08" db="EMBL/GenBank/DDBJ databases">
        <title>Draft Genome Sequence of Phanerochaete sordida strain YK-624.</title>
        <authorList>
            <person name="Mori T."/>
            <person name="Dohra H."/>
            <person name="Suzuki T."/>
            <person name="Kawagishi H."/>
            <person name="Hirai H."/>
        </authorList>
    </citation>
    <scope>NUCLEOTIDE SEQUENCE [LARGE SCALE GENOMIC DNA]</scope>
    <source>
        <strain evidence="2 3">YK-624</strain>
    </source>
</reference>
<evidence type="ECO:0000313" key="2">
    <source>
        <dbReference type="EMBL" id="GJE96889.1"/>
    </source>
</evidence>
<dbReference type="AlphaFoldDB" id="A0A9P3GP18"/>
<accession>A0A9P3GP18</accession>
<dbReference type="Proteomes" id="UP000703269">
    <property type="component" value="Unassembled WGS sequence"/>
</dbReference>
<organism evidence="2 3">
    <name type="scientific">Phanerochaete sordida</name>
    <dbReference type="NCBI Taxonomy" id="48140"/>
    <lineage>
        <taxon>Eukaryota</taxon>
        <taxon>Fungi</taxon>
        <taxon>Dikarya</taxon>
        <taxon>Basidiomycota</taxon>
        <taxon>Agaricomycotina</taxon>
        <taxon>Agaricomycetes</taxon>
        <taxon>Polyporales</taxon>
        <taxon>Phanerochaetaceae</taxon>
        <taxon>Phanerochaete</taxon>
    </lineage>
</organism>
<feature type="region of interest" description="Disordered" evidence="1">
    <location>
        <begin position="544"/>
        <end position="577"/>
    </location>
</feature>
<feature type="compositionally biased region" description="Low complexity" evidence="1">
    <location>
        <begin position="401"/>
        <end position="421"/>
    </location>
</feature>
<feature type="region of interest" description="Disordered" evidence="1">
    <location>
        <begin position="336"/>
        <end position="517"/>
    </location>
</feature>
<feature type="region of interest" description="Disordered" evidence="1">
    <location>
        <begin position="1"/>
        <end position="29"/>
    </location>
</feature>
<comment type="caution">
    <text evidence="2">The sequence shown here is derived from an EMBL/GenBank/DDBJ whole genome shotgun (WGS) entry which is preliminary data.</text>
</comment>
<sequence length="577" mass="63272">MLSQPPAKRLRLATPSIDENLHPPNSSVQIKWDDVLIPSNYSPLQDSNTPVASTSAVTLDTIPAPPAPTARFQETLRSRTKKGKSRDTSPEPLPRALENGRQKFKNKDAIRRYTVDFSEELVPHAKVKGDRRDLRQWIPAKYLHDGVLAPEGLFIANALTCVRLNNDLAQRHRREGILVVPRGHRDLQEKGKKDMWCLVCEEDAEDVDLESKKAARFNPRISKLDRHAGKPIHRLSIARALGIDPAHLPAEQQYGCPFRGHPECGHKWAERTDVVVKHVNGFCKANPHSLKTVAKYRRVYEQRGGLSRFPDDPRVFVDDAMWRPAADRELRRLEQADADGEQDAQGEQAGAHGADESDDSEGDDWDSDEGDEAADTYENAEADTSAARELSTRPNAQAFDAAPTAASPSCTPSTPPVEVLPTRPPTPPAASRHQGHPPRSAPLPAPRLPAQVPEGRPPPEPSAGHPPAPTSTRANPPTAGSTTPHVARLPRAAPTPALPIPPPPATAYTPTSSKSPAARELEFMRELFDFDAYDAAHEAYLAQRDAEPRVAGPSSRLKRKCSELEDEEDAEAGVLGR</sequence>
<feature type="region of interest" description="Disordered" evidence="1">
    <location>
        <begin position="59"/>
        <end position="100"/>
    </location>
</feature>
<feature type="compositionally biased region" description="Pro residues" evidence="1">
    <location>
        <begin position="496"/>
        <end position="505"/>
    </location>
</feature>
<feature type="compositionally biased region" description="Pro residues" evidence="1">
    <location>
        <begin position="455"/>
        <end position="469"/>
    </location>
</feature>
<evidence type="ECO:0000313" key="3">
    <source>
        <dbReference type="Proteomes" id="UP000703269"/>
    </source>
</evidence>
<feature type="compositionally biased region" description="Polar residues" evidence="1">
    <location>
        <begin position="470"/>
        <end position="484"/>
    </location>
</feature>
<evidence type="ECO:0000256" key="1">
    <source>
        <dbReference type="SAM" id="MobiDB-lite"/>
    </source>
</evidence>
<gene>
    <name evidence="2" type="ORF">PsYK624_130970</name>
</gene>
<feature type="compositionally biased region" description="Acidic residues" evidence="1">
    <location>
        <begin position="356"/>
        <end position="381"/>
    </location>
</feature>
<feature type="compositionally biased region" description="Low complexity" evidence="1">
    <location>
        <begin position="506"/>
        <end position="516"/>
    </location>
</feature>
<dbReference type="EMBL" id="BPQB01000065">
    <property type="protein sequence ID" value="GJE96889.1"/>
    <property type="molecule type" value="Genomic_DNA"/>
</dbReference>
<name>A0A9P3GP18_9APHY</name>